<evidence type="ECO:0000256" key="5">
    <source>
        <dbReference type="ARBA" id="ARBA00022833"/>
    </source>
</evidence>
<dbReference type="PANTHER" id="PTHR30557">
    <property type="entry name" value="THIAMINE BIOSYNTHESIS PROTEIN THIC"/>
    <property type="match status" value="1"/>
</dbReference>
<organism evidence="9 10">
    <name type="scientific">Streptomyces fungicidicus</name>
    <dbReference type="NCBI Taxonomy" id="68203"/>
    <lineage>
        <taxon>Bacteria</taxon>
        <taxon>Bacillati</taxon>
        <taxon>Actinomycetota</taxon>
        <taxon>Actinomycetes</taxon>
        <taxon>Kitasatosporales</taxon>
        <taxon>Streptomycetaceae</taxon>
        <taxon>Streptomyces</taxon>
    </lineage>
</organism>
<dbReference type="GO" id="GO:0009228">
    <property type="term" value="P:thiamine biosynthetic process"/>
    <property type="evidence" value="ECO:0007669"/>
    <property type="project" value="InterPro"/>
</dbReference>
<protein>
    <recommendedName>
        <fullName evidence="11">Phosphomethylpyrimidine synthase ThiC</fullName>
    </recommendedName>
</protein>
<evidence type="ECO:0000256" key="6">
    <source>
        <dbReference type="ARBA" id="ARBA00023004"/>
    </source>
</evidence>
<dbReference type="KEGG" id="sfug:CNQ36_18135"/>
<keyword evidence="2" id="KW-0004">4Fe-4S</keyword>
<dbReference type="EMBL" id="CP023407">
    <property type="protein sequence ID" value="AYL37167.1"/>
    <property type="molecule type" value="Genomic_DNA"/>
</dbReference>
<sequence length="408" mass="44149">MHGLEDVQEVREGLLSATEARARIASGSLVELRAGGDPVLVGPGSLVKVNTSIGCNRAADLEAEVEKIREIARLGYQPDLMMDLSTVRLPAPLYRTASAELGLPVGTLPHYLCFKPRGGLDVPRLLDEIERQAEAGVAWMTLHLSPTREMYELARTTRQTATTARGGGIVVRDMLINNRVESVLAERFGDIAAILKRHGVALSLGTTFRPASTVDALDTVHVQELERQQLFYREARALGIPTMLEAVGHMRLGQIATFTRLLRGTLRYPGPVMTLGPIPTDAAVGHDHIANALGAGMLAVEGGTNVVNSVTREEHTGRVPTLDSILEGLRAARIAAHSANISLFPDLDFPAENRVAERRGANYTCVVEGGLFEKSAQTRFAMGCTRCGNECPLVINFVTDRDDGSLRF</sequence>
<dbReference type="Proteomes" id="UP000282170">
    <property type="component" value="Chromosome"/>
</dbReference>
<keyword evidence="4" id="KW-0479">Metal-binding</keyword>
<keyword evidence="7" id="KW-0411">Iron-sulfur</keyword>
<keyword evidence="6" id="KW-0408">Iron</keyword>
<evidence type="ECO:0008006" key="11">
    <source>
        <dbReference type="Google" id="ProtNLM"/>
    </source>
</evidence>
<evidence type="ECO:0000313" key="9">
    <source>
        <dbReference type="EMBL" id="AYL37167.1"/>
    </source>
</evidence>
<dbReference type="GO" id="GO:0046872">
    <property type="term" value="F:metal ion binding"/>
    <property type="evidence" value="ECO:0007669"/>
    <property type="project" value="UniProtKB-KW"/>
</dbReference>
<name>A0A494UUW1_9ACTN</name>
<evidence type="ECO:0000256" key="3">
    <source>
        <dbReference type="ARBA" id="ARBA00022691"/>
    </source>
</evidence>
<dbReference type="Gene3D" id="3.20.20.540">
    <property type="entry name" value="Radical SAM ThiC family, central domain"/>
    <property type="match status" value="1"/>
</dbReference>
<proteinExistence type="predicted"/>
<dbReference type="AlphaFoldDB" id="A0A494UUW1"/>
<dbReference type="GO" id="GO:0016829">
    <property type="term" value="F:lyase activity"/>
    <property type="evidence" value="ECO:0007669"/>
    <property type="project" value="UniProtKB-KW"/>
</dbReference>
<dbReference type="GeneID" id="93884750"/>
<evidence type="ECO:0000256" key="1">
    <source>
        <dbReference type="ARBA" id="ARBA00001966"/>
    </source>
</evidence>
<evidence type="ECO:0000313" key="10">
    <source>
        <dbReference type="Proteomes" id="UP000282170"/>
    </source>
</evidence>
<dbReference type="GO" id="GO:0005829">
    <property type="term" value="C:cytosol"/>
    <property type="evidence" value="ECO:0007669"/>
    <property type="project" value="TreeGrafter"/>
</dbReference>
<keyword evidence="10" id="KW-1185">Reference proteome</keyword>
<dbReference type="InterPro" id="IPR002817">
    <property type="entry name" value="ThiC/BzaA/B"/>
</dbReference>
<dbReference type="InterPro" id="IPR038521">
    <property type="entry name" value="ThiC/Bza_core_dom"/>
</dbReference>
<dbReference type="GO" id="GO:0051539">
    <property type="term" value="F:4 iron, 4 sulfur cluster binding"/>
    <property type="evidence" value="ECO:0007669"/>
    <property type="project" value="UniProtKB-KW"/>
</dbReference>
<gene>
    <name evidence="9" type="ORF">CNQ36_18135</name>
</gene>
<accession>A0A494UUW1</accession>
<comment type="cofactor">
    <cofactor evidence="1">
        <name>[4Fe-4S] cluster</name>
        <dbReference type="ChEBI" id="CHEBI:49883"/>
    </cofactor>
</comment>
<evidence type="ECO:0000256" key="4">
    <source>
        <dbReference type="ARBA" id="ARBA00022723"/>
    </source>
</evidence>
<evidence type="ECO:0000256" key="2">
    <source>
        <dbReference type="ARBA" id="ARBA00022485"/>
    </source>
</evidence>
<evidence type="ECO:0000256" key="7">
    <source>
        <dbReference type="ARBA" id="ARBA00023014"/>
    </source>
</evidence>
<keyword evidence="5" id="KW-0862">Zinc</keyword>
<dbReference type="PANTHER" id="PTHR30557:SF1">
    <property type="entry name" value="PHOSPHOMETHYLPYRIMIDINE SYNTHASE, CHLOROPLASTIC"/>
    <property type="match status" value="1"/>
</dbReference>
<evidence type="ECO:0000256" key="8">
    <source>
        <dbReference type="ARBA" id="ARBA00023239"/>
    </source>
</evidence>
<keyword evidence="8" id="KW-0456">Lyase</keyword>
<dbReference type="Pfam" id="PF01964">
    <property type="entry name" value="ThiC_Rad_SAM"/>
    <property type="match status" value="1"/>
</dbReference>
<reference evidence="9 10" key="1">
    <citation type="submission" date="2017-09" db="EMBL/GenBank/DDBJ databases">
        <authorList>
            <person name="Zhang H."/>
            <person name="Hu S."/>
            <person name="Xu J."/>
            <person name="He Z."/>
        </authorList>
    </citation>
    <scope>NUCLEOTIDE SEQUENCE [LARGE SCALE GENOMIC DNA]</scope>
    <source>
        <strain evidence="9 10">TXX3120</strain>
    </source>
</reference>
<dbReference type="RefSeq" id="WP_121546788.1">
    <property type="nucleotide sequence ID" value="NZ_CP023407.1"/>
</dbReference>
<keyword evidence="3" id="KW-0949">S-adenosyl-L-methionine</keyword>